<dbReference type="SFLD" id="SFLDF00278">
    <property type="entry name" value="pyruvate_formate-lyase_activas"/>
    <property type="match status" value="1"/>
</dbReference>
<accession>A0A4V1LG88</accession>
<evidence type="ECO:0000256" key="3">
    <source>
        <dbReference type="ARBA" id="ARBA00009777"/>
    </source>
</evidence>
<evidence type="ECO:0000256" key="7">
    <source>
        <dbReference type="ARBA" id="ARBA00022490"/>
    </source>
</evidence>
<evidence type="ECO:0000256" key="14">
    <source>
        <dbReference type="RuleBase" id="RU362053"/>
    </source>
</evidence>
<dbReference type="NCBIfam" id="TIGR02493">
    <property type="entry name" value="PFLA"/>
    <property type="match status" value="1"/>
</dbReference>
<keyword evidence="16" id="KW-0670">Pyruvate</keyword>
<keyword evidence="10 14" id="KW-0560">Oxidoreductase</keyword>
<evidence type="ECO:0000256" key="4">
    <source>
        <dbReference type="ARBA" id="ARBA00012303"/>
    </source>
</evidence>
<protein>
    <recommendedName>
        <fullName evidence="5 14">Pyruvate formate-lyase-activating enzyme</fullName>
        <ecNumber evidence="4 14">1.97.1.4</ecNumber>
    </recommendedName>
</protein>
<keyword evidence="7 14" id="KW-0963">Cytoplasm</keyword>
<evidence type="ECO:0000256" key="9">
    <source>
        <dbReference type="ARBA" id="ARBA00022723"/>
    </source>
</evidence>
<dbReference type="InterPro" id="IPR034465">
    <property type="entry name" value="Pyruvate_for-lyase_activase"/>
</dbReference>
<dbReference type="GO" id="GO:0016829">
    <property type="term" value="F:lyase activity"/>
    <property type="evidence" value="ECO:0007669"/>
    <property type="project" value="UniProtKB-KW"/>
</dbReference>
<dbReference type="PROSITE" id="PS51918">
    <property type="entry name" value="RADICAL_SAM"/>
    <property type="match status" value="1"/>
</dbReference>
<comment type="function">
    <text evidence="1 14">Activation of pyruvate formate-lyase under anaerobic conditions by generation of an organic free radical, using S-adenosylmethionine and reduced flavodoxin as cosubstrates to produce 5'-deoxy-adenosine.</text>
</comment>
<comment type="catalytic activity">
    <reaction evidence="13 14">
        <text>glycyl-[formate C-acetyltransferase] + reduced [flavodoxin] + S-adenosyl-L-methionine = glycin-2-yl radical-[formate C-acetyltransferase] + semiquinone [flavodoxin] + 5'-deoxyadenosine + L-methionine + H(+)</text>
        <dbReference type="Rhea" id="RHEA:19225"/>
        <dbReference type="Rhea" id="RHEA-COMP:10622"/>
        <dbReference type="Rhea" id="RHEA-COMP:12190"/>
        <dbReference type="Rhea" id="RHEA-COMP:12191"/>
        <dbReference type="Rhea" id="RHEA-COMP:14480"/>
        <dbReference type="ChEBI" id="CHEBI:15378"/>
        <dbReference type="ChEBI" id="CHEBI:17319"/>
        <dbReference type="ChEBI" id="CHEBI:29947"/>
        <dbReference type="ChEBI" id="CHEBI:32722"/>
        <dbReference type="ChEBI" id="CHEBI:57618"/>
        <dbReference type="ChEBI" id="CHEBI:57844"/>
        <dbReference type="ChEBI" id="CHEBI:59789"/>
        <dbReference type="ChEBI" id="CHEBI:140311"/>
        <dbReference type="EC" id="1.97.1.4"/>
    </reaction>
</comment>
<evidence type="ECO:0000256" key="11">
    <source>
        <dbReference type="ARBA" id="ARBA00023004"/>
    </source>
</evidence>
<dbReference type="InterPro" id="IPR012839">
    <property type="entry name" value="Organic_radical_activase"/>
</dbReference>
<keyword evidence="16" id="KW-0456">Lyase</keyword>
<evidence type="ECO:0000313" key="17">
    <source>
        <dbReference type="Proteomes" id="UP000290649"/>
    </source>
</evidence>
<keyword evidence="9 14" id="KW-0479">Metal-binding</keyword>
<dbReference type="GO" id="GO:0005737">
    <property type="term" value="C:cytoplasm"/>
    <property type="evidence" value="ECO:0007669"/>
    <property type="project" value="UniProtKB-SubCell"/>
</dbReference>
<dbReference type="SFLD" id="SFLDS00029">
    <property type="entry name" value="Radical_SAM"/>
    <property type="match status" value="1"/>
</dbReference>
<dbReference type="Gene3D" id="3.20.20.70">
    <property type="entry name" value="Aldolase class I"/>
    <property type="match status" value="1"/>
</dbReference>
<dbReference type="Pfam" id="PF04055">
    <property type="entry name" value="Radical_SAM"/>
    <property type="match status" value="1"/>
</dbReference>
<evidence type="ECO:0000256" key="13">
    <source>
        <dbReference type="ARBA" id="ARBA00047533"/>
    </source>
</evidence>
<dbReference type="GO" id="GO:0051539">
    <property type="term" value="F:4 iron, 4 sulfur cluster binding"/>
    <property type="evidence" value="ECO:0007669"/>
    <property type="project" value="UniProtKB-UniRule"/>
</dbReference>
<evidence type="ECO:0000256" key="1">
    <source>
        <dbReference type="ARBA" id="ARBA00003141"/>
    </source>
</evidence>
<keyword evidence="8 14" id="KW-0949">S-adenosyl-L-methionine</keyword>
<dbReference type="Proteomes" id="UP000290649">
    <property type="component" value="Unassembled WGS sequence"/>
</dbReference>
<evidence type="ECO:0000256" key="8">
    <source>
        <dbReference type="ARBA" id="ARBA00022691"/>
    </source>
</evidence>
<dbReference type="GO" id="GO:0006006">
    <property type="term" value="P:glucose metabolic process"/>
    <property type="evidence" value="ECO:0007669"/>
    <property type="project" value="UniProtKB-KW"/>
</dbReference>
<dbReference type="InterPro" id="IPR001989">
    <property type="entry name" value="Radical_activat_CS"/>
</dbReference>
<dbReference type="InterPro" id="IPR007197">
    <property type="entry name" value="rSAM"/>
</dbReference>
<dbReference type="OrthoDB" id="9782387at2"/>
<evidence type="ECO:0000256" key="10">
    <source>
        <dbReference type="ARBA" id="ARBA00023002"/>
    </source>
</evidence>
<dbReference type="GO" id="GO:0043365">
    <property type="term" value="F:[formate-C-acetyltransferase]-activating enzyme activity"/>
    <property type="evidence" value="ECO:0007669"/>
    <property type="project" value="UniProtKB-UniRule"/>
</dbReference>
<comment type="similarity">
    <text evidence="3 14">Belongs to the organic radical-activating enzymes family.</text>
</comment>
<sequence length="245" mass="27355">MLGRIHSVESCGTVDGPGLRFIVFLQGCVLRCAYCHNPDTWKLNGGIEKSVEELLEEAKGYLPYMKFSNGGVTLSGGEPLLQPDFVLEFFRKCKEAGIHTTLDTSGSVKPGNLEEILEVTDLVLLDIKHIKEEKHKQITGMSNNNTLNFAKLLNDKGIPVWIRHVLVPGLSNDKQDLTDLGAFLATLSNVEKVEILPYHKMGEYKWEQLGLTNTLIGVKPPKQEEVDEAYRLLTKKQETCQECGL</sequence>
<evidence type="ECO:0000256" key="12">
    <source>
        <dbReference type="ARBA" id="ARBA00023014"/>
    </source>
</evidence>
<comment type="subcellular location">
    <subcellularLocation>
        <location evidence="2 14">Cytoplasm</location>
    </subcellularLocation>
</comment>
<dbReference type="PANTHER" id="PTHR30352">
    <property type="entry name" value="PYRUVATE FORMATE-LYASE-ACTIVATING ENZYME"/>
    <property type="match status" value="1"/>
</dbReference>
<comment type="caution">
    <text evidence="16">The sequence shown here is derived from an EMBL/GenBank/DDBJ whole genome shotgun (WGS) entry which is preliminary data.</text>
</comment>
<proteinExistence type="inferred from homology"/>
<feature type="domain" description="Radical SAM core" evidence="15">
    <location>
        <begin position="14"/>
        <end position="236"/>
    </location>
</feature>
<dbReference type="EC" id="1.97.1.4" evidence="4 14"/>
<keyword evidence="6 14" id="KW-0004">4Fe-4S</keyword>
<keyword evidence="12 14" id="KW-0411">Iron-sulfur</keyword>
<keyword evidence="11 14" id="KW-0408">Iron</keyword>
<name>A0A4V1LG88_9BACI</name>
<dbReference type="CDD" id="cd01335">
    <property type="entry name" value="Radical_SAM"/>
    <property type="match status" value="1"/>
</dbReference>
<dbReference type="PROSITE" id="PS01087">
    <property type="entry name" value="RADICAL_ACTIVATING"/>
    <property type="match status" value="1"/>
</dbReference>
<dbReference type="AlphaFoldDB" id="A0A4V1LG88"/>
<dbReference type="GO" id="GO:0046872">
    <property type="term" value="F:metal ion binding"/>
    <property type="evidence" value="ECO:0007669"/>
    <property type="project" value="UniProtKB-UniRule"/>
</dbReference>
<evidence type="ECO:0000313" key="16">
    <source>
        <dbReference type="EMBL" id="RXI99528.1"/>
    </source>
</evidence>
<dbReference type="PIRSF" id="PIRSF000371">
    <property type="entry name" value="PFL_act_enz"/>
    <property type="match status" value="1"/>
</dbReference>
<evidence type="ECO:0000256" key="5">
    <source>
        <dbReference type="ARBA" id="ARBA00021356"/>
    </source>
</evidence>
<dbReference type="EMBL" id="QOUX01000045">
    <property type="protein sequence ID" value="RXI99528.1"/>
    <property type="molecule type" value="Genomic_DNA"/>
</dbReference>
<dbReference type="InterPro" id="IPR040074">
    <property type="entry name" value="BssD/PflA/YjjW"/>
</dbReference>
<evidence type="ECO:0000259" key="15">
    <source>
        <dbReference type="PROSITE" id="PS51918"/>
    </source>
</evidence>
<dbReference type="PANTHER" id="PTHR30352:SF5">
    <property type="entry name" value="PYRUVATE FORMATE-LYASE 1-ACTIVATING ENZYME"/>
    <property type="match status" value="1"/>
</dbReference>
<comment type="cofactor">
    <cofactor evidence="14">
        <name>[4Fe-4S] cluster</name>
        <dbReference type="ChEBI" id="CHEBI:49883"/>
    </cofactor>
    <text evidence="14">Binds 1 [4Fe-4S] cluster. The cluster is coordinated with 3 cysteines and an exchangeable S-adenosyl-L-methionine.</text>
</comment>
<dbReference type="InterPro" id="IPR034457">
    <property type="entry name" value="Organic_radical-activating"/>
</dbReference>
<dbReference type="InterPro" id="IPR012838">
    <property type="entry name" value="PFL1_activating"/>
</dbReference>
<dbReference type="SUPFAM" id="SSF102114">
    <property type="entry name" value="Radical SAM enzymes"/>
    <property type="match status" value="1"/>
</dbReference>
<evidence type="ECO:0000256" key="6">
    <source>
        <dbReference type="ARBA" id="ARBA00022485"/>
    </source>
</evidence>
<dbReference type="SFLD" id="SFLDG01118">
    <property type="entry name" value="activating_enzymes__group_2"/>
    <property type="match status" value="1"/>
</dbReference>
<keyword evidence="17" id="KW-1185">Reference proteome</keyword>
<organism evidence="16 17">
    <name type="scientific">Anaerobacillus alkaliphilus</name>
    <dbReference type="NCBI Taxonomy" id="1548597"/>
    <lineage>
        <taxon>Bacteria</taxon>
        <taxon>Bacillati</taxon>
        <taxon>Bacillota</taxon>
        <taxon>Bacilli</taxon>
        <taxon>Bacillales</taxon>
        <taxon>Bacillaceae</taxon>
        <taxon>Anaerobacillus</taxon>
    </lineage>
</organism>
<dbReference type="SFLD" id="SFLDG01066">
    <property type="entry name" value="organic_radical-activating_enz"/>
    <property type="match status" value="1"/>
</dbReference>
<dbReference type="InterPro" id="IPR013785">
    <property type="entry name" value="Aldolase_TIM"/>
</dbReference>
<dbReference type="RefSeq" id="WP_129079039.1">
    <property type="nucleotide sequence ID" value="NZ_QOUX01000045.1"/>
</dbReference>
<reference evidence="16 17" key="1">
    <citation type="journal article" date="2019" name="Int. J. Syst. Evol. Microbiol.">
        <title>Anaerobacillus alkaliphilus sp. nov., a novel alkaliphilic and moderately halophilic bacterium.</title>
        <authorList>
            <person name="Borsodi A.K."/>
            <person name="Aszalos J.M."/>
            <person name="Bihari P."/>
            <person name="Nagy I."/>
            <person name="Schumann P."/>
            <person name="Sproer C."/>
            <person name="Kovacs A.L."/>
            <person name="Boka K."/>
            <person name="Dobosy P."/>
            <person name="Ovari M."/>
            <person name="Szili-Kovacs T."/>
            <person name="Toth E."/>
        </authorList>
    </citation>
    <scope>NUCLEOTIDE SEQUENCE [LARGE SCALE GENOMIC DNA]</scope>
    <source>
        <strain evidence="16 17">B16-10</strain>
    </source>
</reference>
<evidence type="ECO:0000256" key="2">
    <source>
        <dbReference type="ARBA" id="ARBA00004496"/>
    </source>
</evidence>
<gene>
    <name evidence="16" type="primary">pflA</name>
    <name evidence="16" type="ORF">DS745_15040</name>
</gene>
<dbReference type="InterPro" id="IPR058240">
    <property type="entry name" value="rSAM_sf"/>
</dbReference>